<sequence>MTRRDFSAIKTRTNLIPTCLQTNRGQLELGYQRTRRRHCGEVSGAQESLIYIAQNCLYNHRLICRRQNEIVSFLVSLLQSAGFNCVAGPLLEVGDAMYEPALVISKEGKCWTMDI</sequence>
<evidence type="ECO:0000313" key="1">
    <source>
        <dbReference type="EMBL" id="KFD50462.1"/>
    </source>
</evidence>
<accession>A0A085MYQ3</accession>
<name>A0A085MYQ3_9BILA</name>
<dbReference type="EMBL" id="KL363253">
    <property type="protein sequence ID" value="KFD50462.1"/>
    <property type="molecule type" value="Genomic_DNA"/>
</dbReference>
<reference evidence="2 3" key="1">
    <citation type="journal article" date="2014" name="Nat. Genet.">
        <title>Genome and transcriptome of the porcine whipworm Trichuris suis.</title>
        <authorList>
            <person name="Jex A.R."/>
            <person name="Nejsum P."/>
            <person name="Schwarz E.M."/>
            <person name="Hu L."/>
            <person name="Young N.D."/>
            <person name="Hall R.S."/>
            <person name="Korhonen P.K."/>
            <person name="Liao S."/>
            <person name="Thamsborg S."/>
            <person name="Xia J."/>
            <person name="Xu P."/>
            <person name="Wang S."/>
            <person name="Scheerlinck J.P."/>
            <person name="Hofmann A."/>
            <person name="Sternberg P.W."/>
            <person name="Wang J."/>
            <person name="Gasser R.B."/>
        </authorList>
    </citation>
    <scope>NUCLEOTIDE SEQUENCE [LARGE SCALE GENOMIC DNA]</scope>
    <source>
        <strain evidence="2">DCEP-RM93F</strain>
        <strain evidence="1">DCEP-RM93M</strain>
    </source>
</reference>
<dbReference type="AlphaFoldDB" id="A0A085MYQ3"/>
<evidence type="ECO:0000313" key="2">
    <source>
        <dbReference type="EMBL" id="KFD62349.1"/>
    </source>
</evidence>
<dbReference type="Proteomes" id="UP000030764">
    <property type="component" value="Unassembled WGS sequence"/>
</dbReference>
<evidence type="ECO:0000313" key="3">
    <source>
        <dbReference type="Proteomes" id="UP000030764"/>
    </source>
</evidence>
<protein>
    <submittedName>
        <fullName evidence="2">Uncharacterized protein</fullName>
    </submittedName>
</protein>
<keyword evidence="3" id="KW-1185">Reference proteome</keyword>
<proteinExistence type="predicted"/>
<dbReference type="EMBL" id="KL367597">
    <property type="protein sequence ID" value="KFD62349.1"/>
    <property type="molecule type" value="Genomic_DNA"/>
</dbReference>
<organism evidence="2">
    <name type="scientific">Trichuris suis</name>
    <name type="common">pig whipworm</name>
    <dbReference type="NCBI Taxonomy" id="68888"/>
    <lineage>
        <taxon>Eukaryota</taxon>
        <taxon>Metazoa</taxon>
        <taxon>Ecdysozoa</taxon>
        <taxon>Nematoda</taxon>
        <taxon>Enoplea</taxon>
        <taxon>Dorylaimia</taxon>
        <taxon>Trichinellida</taxon>
        <taxon>Trichuridae</taxon>
        <taxon>Trichuris</taxon>
    </lineage>
</organism>
<gene>
    <name evidence="1" type="ORF">M513_08689</name>
    <name evidence="2" type="ORF">M514_08689</name>
</gene>
<dbReference type="Proteomes" id="UP000030758">
    <property type="component" value="Unassembled WGS sequence"/>
</dbReference>